<evidence type="ECO:0000256" key="1">
    <source>
        <dbReference type="SAM" id="SignalP"/>
    </source>
</evidence>
<dbReference type="InterPro" id="IPR029149">
    <property type="entry name" value="Creatin/AminoP/Spt16_N"/>
</dbReference>
<dbReference type="PROSITE" id="PS51318">
    <property type="entry name" value="TAT"/>
    <property type="match status" value="1"/>
</dbReference>
<proteinExistence type="predicted"/>
<dbReference type="GO" id="GO:0102009">
    <property type="term" value="F:proline dipeptidase activity"/>
    <property type="evidence" value="ECO:0007669"/>
    <property type="project" value="UniProtKB-EC"/>
</dbReference>
<dbReference type="AlphaFoldDB" id="A0A841JXT9"/>
<dbReference type="Gene3D" id="3.90.230.10">
    <property type="entry name" value="Creatinase/methionine aminopeptidase superfamily"/>
    <property type="match status" value="1"/>
</dbReference>
<feature type="domain" description="Creatinase N-terminal" evidence="3">
    <location>
        <begin position="63"/>
        <end position="202"/>
    </location>
</feature>
<dbReference type="InterPro" id="IPR050659">
    <property type="entry name" value="Peptidase_M24B"/>
</dbReference>
<dbReference type="EMBL" id="JACHEK010000009">
    <property type="protein sequence ID" value="MBB6146162.1"/>
    <property type="molecule type" value="Genomic_DNA"/>
</dbReference>
<evidence type="ECO:0000259" key="2">
    <source>
        <dbReference type="Pfam" id="PF00557"/>
    </source>
</evidence>
<dbReference type="Pfam" id="PF00557">
    <property type="entry name" value="Peptidase_M24"/>
    <property type="match status" value="1"/>
</dbReference>
<evidence type="ECO:0000259" key="3">
    <source>
        <dbReference type="Pfam" id="PF01321"/>
    </source>
</evidence>
<dbReference type="InterPro" id="IPR036005">
    <property type="entry name" value="Creatinase/aminopeptidase-like"/>
</dbReference>
<keyword evidence="1" id="KW-0732">Signal</keyword>
<dbReference type="Pfam" id="PF01321">
    <property type="entry name" value="Creatinase_N"/>
    <property type="match status" value="1"/>
</dbReference>
<dbReference type="RefSeq" id="WP_050058366.1">
    <property type="nucleotide sequence ID" value="NZ_JACHEK010000009.1"/>
</dbReference>
<keyword evidence="4" id="KW-0645">Protease</keyword>
<dbReference type="SUPFAM" id="SSF53092">
    <property type="entry name" value="Creatinase/prolidase N-terminal domain"/>
    <property type="match status" value="1"/>
</dbReference>
<comment type="caution">
    <text evidence="4">The sequence shown here is derived from an EMBL/GenBank/DDBJ whole genome shotgun (WGS) entry which is preliminary data.</text>
</comment>
<dbReference type="Gene3D" id="3.40.350.10">
    <property type="entry name" value="Creatinase/prolidase N-terminal domain"/>
    <property type="match status" value="1"/>
</dbReference>
<gene>
    <name evidence="4" type="ORF">HNQ77_004134</name>
</gene>
<dbReference type="PANTHER" id="PTHR46112">
    <property type="entry name" value="AMINOPEPTIDASE"/>
    <property type="match status" value="1"/>
</dbReference>
<dbReference type="SUPFAM" id="SSF55920">
    <property type="entry name" value="Creatinase/aminopeptidase"/>
    <property type="match status" value="1"/>
</dbReference>
<dbReference type="OrthoDB" id="9806388at2"/>
<organism evidence="4 5">
    <name type="scientific">Silvibacterium bohemicum</name>
    <dbReference type="NCBI Taxonomy" id="1577686"/>
    <lineage>
        <taxon>Bacteria</taxon>
        <taxon>Pseudomonadati</taxon>
        <taxon>Acidobacteriota</taxon>
        <taxon>Terriglobia</taxon>
        <taxon>Terriglobales</taxon>
        <taxon>Acidobacteriaceae</taxon>
        <taxon>Silvibacterium</taxon>
    </lineage>
</organism>
<keyword evidence="4" id="KW-0378">Hydrolase</keyword>
<reference evidence="4 5" key="1">
    <citation type="submission" date="2020-08" db="EMBL/GenBank/DDBJ databases">
        <title>Genomic Encyclopedia of Type Strains, Phase IV (KMG-IV): sequencing the most valuable type-strain genomes for metagenomic binning, comparative biology and taxonomic classification.</title>
        <authorList>
            <person name="Goeker M."/>
        </authorList>
    </citation>
    <scope>NUCLEOTIDE SEQUENCE [LARGE SCALE GENOMIC DNA]</scope>
    <source>
        <strain evidence="4 5">DSM 103733</strain>
    </source>
</reference>
<accession>A0A841JXT9</accession>
<evidence type="ECO:0000313" key="4">
    <source>
        <dbReference type="EMBL" id="MBB6146162.1"/>
    </source>
</evidence>
<feature type="signal peptide" evidence="1">
    <location>
        <begin position="1"/>
        <end position="27"/>
    </location>
</feature>
<evidence type="ECO:0000313" key="5">
    <source>
        <dbReference type="Proteomes" id="UP000538666"/>
    </source>
</evidence>
<protein>
    <submittedName>
        <fullName evidence="4">Xaa-Pro dipeptidase</fullName>
        <ecNumber evidence="4">3.4.13.9</ecNumber>
    </submittedName>
</protein>
<dbReference type="PANTHER" id="PTHR46112:SF3">
    <property type="entry name" value="AMINOPEPTIDASE YPDF"/>
    <property type="match status" value="1"/>
</dbReference>
<keyword evidence="5" id="KW-1185">Reference proteome</keyword>
<dbReference type="InterPro" id="IPR000994">
    <property type="entry name" value="Pept_M24"/>
</dbReference>
<dbReference type="Proteomes" id="UP000538666">
    <property type="component" value="Unassembled WGS sequence"/>
</dbReference>
<sequence>MTTTRRSFLAGAAPAALIPALSGRLHAQEATGTAANSLPPAIAALKDRRSEAKPITSAEREERIARARELMEKNGMAAICLAGGATLNYFCGVRWGNSERLTVVVIPVKGQPYGVCPAFEEERLQERLALVPAMAQTRLYTWQEDESPYERVAHGLKDLGLTSGTVGIEETMPYVFAEGIGRALPQAKLVNARPVTVGCRSIKSSAELALMQFANSVTLQVYEAAWRSGHPGMSTHDFSALIGSAYERVGFPGDASCETGEYSALPHGSIKPQTIREGAIVLIDDGCTVEGYQSDISRTFVYGKPSDKMRQVFDIVHRAQARALATARPGVPCEAVDAAARKVITDAGYGPDYAHFTHRVGHGIGMDGHEWPYLVRGNTLPLAANMTFSDEPGIYIRGEFGIRLEDDMYITEDGAKLFTGPSLSLEEPFTQG</sequence>
<name>A0A841JXT9_9BACT</name>
<dbReference type="InterPro" id="IPR006311">
    <property type="entry name" value="TAT_signal"/>
</dbReference>
<dbReference type="EC" id="3.4.13.9" evidence="4"/>
<keyword evidence="4" id="KW-0224">Dipeptidase</keyword>
<feature type="domain" description="Peptidase M24" evidence="2">
    <location>
        <begin position="210"/>
        <end position="412"/>
    </location>
</feature>
<dbReference type="InterPro" id="IPR000587">
    <property type="entry name" value="Creatinase_N"/>
</dbReference>
<feature type="chain" id="PRO_5032682764" evidence="1">
    <location>
        <begin position="28"/>
        <end position="432"/>
    </location>
</feature>